<dbReference type="Proteomes" id="UP000502998">
    <property type="component" value="Chromosome"/>
</dbReference>
<dbReference type="InterPro" id="IPR010617">
    <property type="entry name" value="TMEM175-like"/>
</dbReference>
<keyword evidence="5 13" id="KW-0812">Transmembrane</keyword>
<reference evidence="14 15" key="1">
    <citation type="submission" date="2020-02" db="EMBL/GenBank/DDBJ databases">
        <title>Characterization of vanA genotype vancomycin-resistant Enterococcus saigonensis VE80.</title>
        <authorList>
            <person name="Harada T."/>
            <person name="Motooka D."/>
            <person name="Nakamura S."/>
            <person name="Yamamoto Y."/>
            <person name="Kawahara R."/>
            <person name="Kawatsu K."/>
        </authorList>
    </citation>
    <scope>NUCLEOTIDE SEQUENCE [LARGE SCALE GENOMIC DNA]</scope>
    <source>
        <strain evidence="14 15">VE80</strain>
    </source>
</reference>
<dbReference type="PANTHER" id="PTHR31462">
    <property type="entry name" value="ENDOSOMAL/LYSOSOMAL POTASSIUM CHANNEL TMEM175"/>
    <property type="match status" value="1"/>
</dbReference>
<evidence type="ECO:0000256" key="3">
    <source>
        <dbReference type="ARBA" id="ARBA00022448"/>
    </source>
</evidence>
<feature type="transmembrane region" description="Helical" evidence="13">
    <location>
        <begin position="7"/>
        <end position="23"/>
    </location>
</feature>
<evidence type="ECO:0000256" key="8">
    <source>
        <dbReference type="ARBA" id="ARBA00022989"/>
    </source>
</evidence>
<keyword evidence="4" id="KW-0633">Potassium transport</keyword>
<evidence type="ECO:0000256" key="13">
    <source>
        <dbReference type="SAM" id="Phobius"/>
    </source>
</evidence>
<keyword evidence="7" id="KW-0630">Potassium</keyword>
<name>A0A679IEU9_9ENTE</name>
<proteinExistence type="inferred from homology"/>
<keyword evidence="10 13" id="KW-0472">Membrane</keyword>
<dbReference type="GO" id="GO:0005267">
    <property type="term" value="F:potassium channel activity"/>
    <property type="evidence" value="ECO:0007669"/>
    <property type="project" value="UniProtKB-KW"/>
</dbReference>
<gene>
    <name evidence="14" type="ORF">EsVE80_24320</name>
</gene>
<keyword evidence="6" id="KW-0631">Potassium channel</keyword>
<comment type="catalytic activity">
    <reaction evidence="12">
        <text>K(+)(in) = K(+)(out)</text>
        <dbReference type="Rhea" id="RHEA:29463"/>
        <dbReference type="ChEBI" id="CHEBI:29103"/>
    </reaction>
</comment>
<keyword evidence="3" id="KW-0813">Transport</keyword>
<accession>A0A679IEU9</accession>
<keyword evidence="9" id="KW-0406">Ion transport</keyword>
<evidence type="ECO:0000256" key="12">
    <source>
        <dbReference type="ARBA" id="ARBA00034430"/>
    </source>
</evidence>
<comment type="subcellular location">
    <subcellularLocation>
        <location evidence="1">Membrane</location>
        <topology evidence="1">Multi-pass membrane protein</topology>
    </subcellularLocation>
</comment>
<keyword evidence="11" id="KW-0407">Ion channel</keyword>
<dbReference type="PANTHER" id="PTHR31462:SF5">
    <property type="entry name" value="ENDOSOMAL_LYSOSOMAL PROTON CHANNEL TMEM175"/>
    <property type="match status" value="1"/>
</dbReference>
<dbReference type="AlphaFoldDB" id="A0A679IEU9"/>
<dbReference type="KEGG" id="esg:EsVE80_24320"/>
<evidence type="ECO:0000313" key="14">
    <source>
        <dbReference type="EMBL" id="BCA86909.1"/>
    </source>
</evidence>
<keyword evidence="15" id="KW-1185">Reference proteome</keyword>
<organism evidence="14 15">
    <name type="scientific">Enterococcus saigonensis</name>
    <dbReference type="NCBI Taxonomy" id="1805431"/>
    <lineage>
        <taxon>Bacteria</taxon>
        <taxon>Bacillati</taxon>
        <taxon>Bacillota</taxon>
        <taxon>Bacilli</taxon>
        <taxon>Lactobacillales</taxon>
        <taxon>Enterococcaceae</taxon>
        <taxon>Enterococcus</taxon>
    </lineage>
</organism>
<feature type="transmembrane region" description="Helical" evidence="13">
    <location>
        <begin position="73"/>
        <end position="95"/>
    </location>
</feature>
<feature type="transmembrane region" description="Helical" evidence="13">
    <location>
        <begin position="43"/>
        <end position="61"/>
    </location>
</feature>
<evidence type="ECO:0000313" key="15">
    <source>
        <dbReference type="Proteomes" id="UP000502998"/>
    </source>
</evidence>
<comment type="similarity">
    <text evidence="2">Belongs to the TMEM175 family.</text>
</comment>
<evidence type="ECO:0000256" key="2">
    <source>
        <dbReference type="ARBA" id="ARBA00006920"/>
    </source>
</evidence>
<dbReference type="GO" id="GO:0016020">
    <property type="term" value="C:membrane"/>
    <property type="evidence" value="ECO:0007669"/>
    <property type="project" value="UniProtKB-SubCell"/>
</dbReference>
<evidence type="ECO:0000256" key="5">
    <source>
        <dbReference type="ARBA" id="ARBA00022692"/>
    </source>
</evidence>
<evidence type="ECO:0000256" key="10">
    <source>
        <dbReference type="ARBA" id="ARBA00023136"/>
    </source>
</evidence>
<feature type="transmembrane region" description="Helical" evidence="13">
    <location>
        <begin position="148"/>
        <end position="181"/>
    </location>
</feature>
<keyword evidence="8 13" id="KW-1133">Transmembrane helix</keyword>
<dbReference type="Pfam" id="PF06736">
    <property type="entry name" value="TMEM175"/>
    <property type="match status" value="1"/>
</dbReference>
<evidence type="ECO:0000256" key="11">
    <source>
        <dbReference type="ARBA" id="ARBA00023303"/>
    </source>
</evidence>
<dbReference type="EMBL" id="AP022822">
    <property type="protein sequence ID" value="BCA86909.1"/>
    <property type="molecule type" value="Genomic_DNA"/>
</dbReference>
<sequence length="197" mass="22517">MPKTRIEAFTDAVIAIVMTILVLELHEPDGSTWRAFAGVEHQFIIYLISFVSLAIYWNNHHHLFNIVKKVDGWVLWANNLFILMMTLFPFATAWIGDYPVELAPQLLYGLVIFGTDLAYYLLGYALVRVNGKNSEVGKLFAHYPKMKITLVMNIAALLAGWLIHPVSVLVVNALMLVMWFIPEKKIEELSHFNERKG</sequence>
<feature type="transmembrane region" description="Helical" evidence="13">
    <location>
        <begin position="107"/>
        <end position="127"/>
    </location>
</feature>
<evidence type="ECO:0000256" key="9">
    <source>
        <dbReference type="ARBA" id="ARBA00023065"/>
    </source>
</evidence>
<evidence type="ECO:0000256" key="1">
    <source>
        <dbReference type="ARBA" id="ARBA00004141"/>
    </source>
</evidence>
<dbReference type="RefSeq" id="WP_173103961.1">
    <property type="nucleotide sequence ID" value="NZ_AP022822.1"/>
</dbReference>
<protein>
    <submittedName>
        <fullName evidence="14">Membrane protein</fullName>
    </submittedName>
</protein>
<evidence type="ECO:0000256" key="6">
    <source>
        <dbReference type="ARBA" id="ARBA00022826"/>
    </source>
</evidence>
<evidence type="ECO:0000256" key="4">
    <source>
        <dbReference type="ARBA" id="ARBA00022538"/>
    </source>
</evidence>
<evidence type="ECO:0000256" key="7">
    <source>
        <dbReference type="ARBA" id="ARBA00022958"/>
    </source>
</evidence>
<dbReference type="GO" id="GO:0015252">
    <property type="term" value="F:proton channel activity"/>
    <property type="evidence" value="ECO:0007669"/>
    <property type="project" value="InterPro"/>
</dbReference>